<dbReference type="EMBL" id="CP136521">
    <property type="protein sequence ID" value="WOD44454.1"/>
    <property type="molecule type" value="Genomic_DNA"/>
</dbReference>
<accession>A0AA97EMW1</accession>
<dbReference type="AlphaFoldDB" id="A0AA97EMW1"/>
<keyword evidence="1" id="KW-0732">Signal</keyword>
<dbReference type="Gene3D" id="2.60.120.200">
    <property type="match status" value="1"/>
</dbReference>
<evidence type="ECO:0000313" key="4">
    <source>
        <dbReference type="Proteomes" id="UP001302486"/>
    </source>
</evidence>
<proteinExistence type="predicted"/>
<evidence type="ECO:0000256" key="1">
    <source>
        <dbReference type="ARBA" id="ARBA00022729"/>
    </source>
</evidence>
<keyword evidence="4" id="KW-1185">Reference proteome</keyword>
<gene>
    <name evidence="3" type="ORF">RNZ46_04170</name>
</gene>
<dbReference type="Proteomes" id="UP001302486">
    <property type="component" value="Chromosome"/>
</dbReference>
<dbReference type="InterPro" id="IPR026444">
    <property type="entry name" value="Secre_tail"/>
</dbReference>
<dbReference type="NCBIfam" id="NF038128">
    <property type="entry name" value="choice_anch_J"/>
    <property type="match status" value="1"/>
</dbReference>
<dbReference type="RefSeq" id="WP_316984118.1">
    <property type="nucleotide sequence ID" value="NZ_CP136521.1"/>
</dbReference>
<protein>
    <submittedName>
        <fullName evidence="3">Choice-of-anchor J domain-containing protein</fullName>
    </submittedName>
</protein>
<organism evidence="3 4">
    <name type="scientific">Hwangdonia lutea</name>
    <dbReference type="NCBI Taxonomy" id="3075823"/>
    <lineage>
        <taxon>Bacteria</taxon>
        <taxon>Pseudomonadati</taxon>
        <taxon>Bacteroidota</taxon>
        <taxon>Flavobacteriia</taxon>
        <taxon>Flavobacteriales</taxon>
        <taxon>Flavobacteriaceae</taxon>
        <taxon>Hwangdonia</taxon>
    </lineage>
</organism>
<dbReference type="Pfam" id="PF18962">
    <property type="entry name" value="Por_Secre_tail"/>
    <property type="match status" value="1"/>
</dbReference>
<evidence type="ECO:0000313" key="3">
    <source>
        <dbReference type="EMBL" id="WOD44454.1"/>
    </source>
</evidence>
<sequence>MKKITLLFVFLILSHFVRGQILSENFDDVSTLSTAGWTILNVSESPGTTNWFQGDTSKFRANGGALNSYIAADYRSASGIGQSVSTWLILPTLSLKNGDELSFYTRTVDPVQYPDRLQVRIGAGTNPIAPTNSTDVGEYTTLLLDINPTYLTTGAGSYPTTFTQYTVTVSGLSVTPVDARLAFRYFTEDNTNNSDYIGVDTVVVTSSTLGLTDVEAKAFSLFYNKYEGVLSLKSPHSKLHNVTLYNLLGQEVLSKKLYQTEEEVDVLDLNRGIYLAKVTLEGHLKTIKFYKD</sequence>
<dbReference type="NCBIfam" id="TIGR04183">
    <property type="entry name" value="Por_Secre_tail"/>
    <property type="match status" value="1"/>
</dbReference>
<reference evidence="4" key="1">
    <citation type="submission" date="2024-06" db="EMBL/GenBank/DDBJ databases">
        <title>Hwangdonia haimaensis gen. nov., sp. nov., a member of the family Flavobacteriaceae isolated from the haima cold seep.</title>
        <authorList>
            <person name="Li J."/>
        </authorList>
    </citation>
    <scope>NUCLEOTIDE SEQUENCE [LARGE SCALE GENOMIC DNA]</scope>
    <source>
        <strain evidence="4">SCSIO 19198</strain>
    </source>
</reference>
<name>A0AA97EMW1_9FLAO</name>
<feature type="domain" description="Secretion system C-terminal sorting" evidence="2">
    <location>
        <begin position="236"/>
        <end position="286"/>
    </location>
</feature>
<evidence type="ECO:0000259" key="2">
    <source>
        <dbReference type="Pfam" id="PF18962"/>
    </source>
</evidence>
<dbReference type="KEGG" id="hws:RNZ46_04170"/>